<dbReference type="AlphaFoldDB" id="A0A2C9UR43"/>
<reference evidence="3" key="1">
    <citation type="journal article" date="2016" name="Nat. Biotechnol.">
        <title>Sequencing wild and cultivated cassava and related species reveals extensive interspecific hybridization and genetic diversity.</title>
        <authorList>
            <person name="Bredeson J.V."/>
            <person name="Lyons J.B."/>
            <person name="Prochnik S.E."/>
            <person name="Wu G.A."/>
            <person name="Ha C.M."/>
            <person name="Edsinger-Gonzales E."/>
            <person name="Grimwood J."/>
            <person name="Schmutz J."/>
            <person name="Rabbi I.Y."/>
            <person name="Egesi C."/>
            <person name="Nauluvula P."/>
            <person name="Lebot V."/>
            <person name="Ndunguru J."/>
            <person name="Mkamilo G."/>
            <person name="Bart R.S."/>
            <person name="Setter T.L."/>
            <person name="Gleadow R.M."/>
            <person name="Kulakow P."/>
            <person name="Ferguson M.E."/>
            <person name="Rounsley S."/>
            <person name="Rokhsar D.S."/>
        </authorList>
    </citation>
    <scope>NUCLEOTIDE SEQUENCE [LARGE SCALE GENOMIC DNA]</scope>
    <source>
        <strain evidence="3">cv. AM560-2</strain>
    </source>
</reference>
<dbReference type="PANTHER" id="PTHR34064">
    <property type="entry name" value="OS04G0672300 PROTEIN"/>
    <property type="match status" value="1"/>
</dbReference>
<protein>
    <submittedName>
        <fullName evidence="2">Uncharacterized protein</fullName>
    </submittedName>
</protein>
<gene>
    <name evidence="2" type="ORF">MANES_13G075600v8</name>
</gene>
<organism evidence="2 3">
    <name type="scientific">Manihot esculenta</name>
    <name type="common">Cassava</name>
    <name type="synonym">Jatropha manihot</name>
    <dbReference type="NCBI Taxonomy" id="3983"/>
    <lineage>
        <taxon>Eukaryota</taxon>
        <taxon>Viridiplantae</taxon>
        <taxon>Streptophyta</taxon>
        <taxon>Embryophyta</taxon>
        <taxon>Tracheophyta</taxon>
        <taxon>Spermatophyta</taxon>
        <taxon>Magnoliopsida</taxon>
        <taxon>eudicotyledons</taxon>
        <taxon>Gunneridae</taxon>
        <taxon>Pentapetalae</taxon>
        <taxon>rosids</taxon>
        <taxon>fabids</taxon>
        <taxon>Malpighiales</taxon>
        <taxon>Euphorbiaceae</taxon>
        <taxon>Crotonoideae</taxon>
        <taxon>Manihoteae</taxon>
        <taxon>Manihot</taxon>
    </lineage>
</organism>
<proteinExistence type="predicted"/>
<name>A0A2C9UR43_MANES</name>
<keyword evidence="1" id="KW-1133">Transmembrane helix</keyword>
<keyword evidence="3" id="KW-1185">Reference proteome</keyword>
<sequence>MVANAISSPQEIPGIVDGSCDLPVAGSCFQLVNPSFDEVSQQCTLDVFPLLFEKTSFTMEERCAFQTAHCQDVYSISMLEEEKVNPKCISQPSLLSFVELPDSPKKQQCLDPQMNCQNFIGFKMDNADAYSPCVVGIDVEMENLEKTKSNNEAVGSLKGEGLLTRQLSLKTCERLVQLFSDPSSALLKLISKDKSFNERINDTPNNRWRKYKRAASFDSRNIVLLFSILSSLGTLILIFLTLRVRQTADGFVNL</sequence>
<evidence type="ECO:0000313" key="2">
    <source>
        <dbReference type="EMBL" id="OAY33184.1"/>
    </source>
</evidence>
<dbReference type="EMBL" id="CM004399">
    <property type="protein sequence ID" value="OAY33184.1"/>
    <property type="molecule type" value="Genomic_DNA"/>
</dbReference>
<dbReference type="PANTHER" id="PTHR34064:SF5">
    <property type="entry name" value="PROTEIN, PUTATIVE-RELATED"/>
    <property type="match status" value="1"/>
</dbReference>
<evidence type="ECO:0000313" key="3">
    <source>
        <dbReference type="Proteomes" id="UP000091857"/>
    </source>
</evidence>
<comment type="caution">
    <text evidence="2">The sequence shown here is derived from an EMBL/GenBank/DDBJ whole genome shotgun (WGS) entry which is preliminary data.</text>
</comment>
<keyword evidence="1" id="KW-0812">Transmembrane</keyword>
<feature type="transmembrane region" description="Helical" evidence="1">
    <location>
        <begin position="222"/>
        <end position="244"/>
    </location>
</feature>
<dbReference type="Gramene" id="Manes.13G075600.1.v8.1">
    <property type="protein sequence ID" value="Manes.13G075600.1.v8.1.CDS"/>
    <property type="gene ID" value="Manes.13G075600.v8.1"/>
</dbReference>
<accession>A0A2C9UR43</accession>
<dbReference type="Proteomes" id="UP000091857">
    <property type="component" value="Chromosome 13"/>
</dbReference>
<keyword evidence="1" id="KW-0472">Membrane</keyword>
<dbReference type="OrthoDB" id="1911818at2759"/>
<evidence type="ECO:0000256" key="1">
    <source>
        <dbReference type="SAM" id="Phobius"/>
    </source>
</evidence>